<reference evidence="1" key="1">
    <citation type="submission" date="2021-01" db="EMBL/GenBank/DDBJ databases">
        <title>Modified the classification status of verrucomicrobia.</title>
        <authorList>
            <person name="Feng X."/>
        </authorList>
    </citation>
    <scope>NUCLEOTIDE SEQUENCE</scope>
    <source>
        <strain evidence="1">JCM 18052</strain>
    </source>
</reference>
<dbReference type="AlphaFoldDB" id="A0A934VBA5"/>
<dbReference type="InterPro" id="IPR035069">
    <property type="entry name" value="TTHA1013/TTHA0281-like"/>
</dbReference>
<gene>
    <name evidence="1" type="ORF">JIN84_15650</name>
</gene>
<evidence type="ECO:0000313" key="2">
    <source>
        <dbReference type="Proteomes" id="UP000600139"/>
    </source>
</evidence>
<accession>A0A934VBA5</accession>
<dbReference type="SUPFAM" id="SSF143100">
    <property type="entry name" value="TTHA1013/TTHA0281-like"/>
    <property type="match status" value="1"/>
</dbReference>
<evidence type="ECO:0000313" key="1">
    <source>
        <dbReference type="EMBL" id="MBK1817058.1"/>
    </source>
</evidence>
<keyword evidence="2" id="KW-1185">Reference proteome</keyword>
<organism evidence="1 2">
    <name type="scientific">Luteolibacter yonseiensis</name>
    <dbReference type="NCBI Taxonomy" id="1144680"/>
    <lineage>
        <taxon>Bacteria</taxon>
        <taxon>Pseudomonadati</taxon>
        <taxon>Verrucomicrobiota</taxon>
        <taxon>Verrucomicrobiia</taxon>
        <taxon>Verrucomicrobiales</taxon>
        <taxon>Verrucomicrobiaceae</taxon>
        <taxon>Luteolibacter</taxon>
    </lineage>
</organism>
<dbReference type="EMBL" id="JAENIK010000011">
    <property type="protein sequence ID" value="MBK1817058.1"/>
    <property type="molecule type" value="Genomic_DNA"/>
</dbReference>
<sequence>MKIEYQQNSDGRWLAKAPQIPGARAFGESREEAISKVKVLALRIFADQLEKGNPLPQLNHVFRSNDWS</sequence>
<dbReference type="Proteomes" id="UP000600139">
    <property type="component" value="Unassembled WGS sequence"/>
</dbReference>
<dbReference type="Gene3D" id="3.30.160.250">
    <property type="match status" value="1"/>
</dbReference>
<comment type="caution">
    <text evidence="1">The sequence shown here is derived from an EMBL/GenBank/DDBJ whole genome shotgun (WGS) entry which is preliminary data.</text>
</comment>
<proteinExistence type="predicted"/>
<protein>
    <submittedName>
        <fullName evidence="1">Type II toxin-antitoxin system HicB family antitoxin</fullName>
    </submittedName>
</protein>
<name>A0A934VBA5_9BACT</name>
<dbReference type="RefSeq" id="WP_200351979.1">
    <property type="nucleotide sequence ID" value="NZ_BAABHZ010000006.1"/>
</dbReference>